<feature type="transmembrane region" description="Helical" evidence="1">
    <location>
        <begin position="99"/>
        <end position="121"/>
    </location>
</feature>
<keyword evidence="1" id="KW-1133">Transmembrane helix</keyword>
<keyword evidence="1" id="KW-0472">Membrane</keyword>
<protein>
    <recommendedName>
        <fullName evidence="4">DUF1449 domain-containing protein</fullName>
    </recommendedName>
</protein>
<comment type="caution">
    <text evidence="2">The sequence shown here is derived from an EMBL/GenBank/DDBJ whole genome shotgun (WGS) entry which is preliminary data.</text>
</comment>
<evidence type="ECO:0000313" key="2">
    <source>
        <dbReference type="EMBL" id="OEV20870.1"/>
    </source>
</evidence>
<accession>A0A1E7LXA2</accession>
<dbReference type="EMBL" id="LJGZ01000021">
    <property type="protein sequence ID" value="OEV20870.1"/>
    <property type="molecule type" value="Genomic_DNA"/>
</dbReference>
<reference evidence="2 3" key="1">
    <citation type="journal article" date="2016" name="Front. Microbiol.">
        <title>Comparative Genomics Analysis of Streptomyces Species Reveals Their Adaptation to the Marine Environment and Their Diversity at the Genomic Level.</title>
        <authorList>
            <person name="Tian X."/>
            <person name="Zhang Z."/>
            <person name="Yang T."/>
            <person name="Chen M."/>
            <person name="Li J."/>
            <person name="Chen F."/>
            <person name="Yang J."/>
            <person name="Li W."/>
            <person name="Zhang B."/>
            <person name="Zhang Z."/>
            <person name="Wu J."/>
            <person name="Zhang C."/>
            <person name="Long L."/>
            <person name="Xiao J."/>
        </authorList>
    </citation>
    <scope>NUCLEOTIDE SEQUENCE [LARGE SCALE GENOMIC DNA]</scope>
    <source>
        <strain evidence="2 3">SCSIO M10372</strain>
    </source>
</reference>
<organism evidence="2 3">
    <name type="scientific">Streptomyces nanshensis</name>
    <dbReference type="NCBI Taxonomy" id="518642"/>
    <lineage>
        <taxon>Bacteria</taxon>
        <taxon>Bacillati</taxon>
        <taxon>Actinomycetota</taxon>
        <taxon>Actinomycetes</taxon>
        <taxon>Kitasatosporales</taxon>
        <taxon>Streptomycetaceae</taxon>
        <taxon>Streptomyces</taxon>
    </lineage>
</organism>
<sequence>MGEFLDAALSFPAVIFGAALVVVVGFWLLVLVGAADQNSFDSDVSAGSGAGSGADSGSVGFGGVPVTVSVSLLVLVAWFGSLSGTVLLHQVGAAGATRAVLAVAVLLGSLLLAWGAVRLLAHLFRRYFPAEPPPSRKDFVGRVCTIRTGSVTAVFGQAEVAAADGSTAVVQVRQAPRGPHPAAPHAEEILVRGSTGLLYAYDEEGEFFWVSPYDAALDPGPKEKPGGLLGLPEAGDG</sequence>
<dbReference type="PATRIC" id="fig|518642.7.peg.9522"/>
<dbReference type="Proteomes" id="UP000175971">
    <property type="component" value="Unassembled WGS sequence"/>
</dbReference>
<evidence type="ECO:0008006" key="4">
    <source>
        <dbReference type="Google" id="ProtNLM"/>
    </source>
</evidence>
<dbReference type="RefSeq" id="WP_070200918.1">
    <property type="nucleotide sequence ID" value="NZ_LJGZ01000021.1"/>
</dbReference>
<name>A0A1E7LXA2_9ACTN</name>
<evidence type="ECO:0000256" key="1">
    <source>
        <dbReference type="SAM" id="Phobius"/>
    </source>
</evidence>
<dbReference type="AlphaFoldDB" id="A0A1E7LXA2"/>
<gene>
    <name evidence="2" type="ORF">AN221_11895</name>
</gene>
<keyword evidence="3" id="KW-1185">Reference proteome</keyword>
<feature type="transmembrane region" description="Helical" evidence="1">
    <location>
        <begin position="12"/>
        <end position="35"/>
    </location>
</feature>
<proteinExistence type="predicted"/>
<feature type="transmembrane region" description="Helical" evidence="1">
    <location>
        <begin position="56"/>
        <end position="79"/>
    </location>
</feature>
<dbReference type="OrthoDB" id="3388214at2"/>
<keyword evidence="1" id="KW-0812">Transmembrane</keyword>
<evidence type="ECO:0000313" key="3">
    <source>
        <dbReference type="Proteomes" id="UP000175971"/>
    </source>
</evidence>